<protein>
    <submittedName>
        <fullName evidence="2">Putative secreted protein</fullName>
    </submittedName>
    <submittedName>
        <fullName evidence="3">Spondin_N</fullName>
    </submittedName>
</protein>
<dbReference type="eggNOG" id="ENOG502N5IF">
    <property type="taxonomic scope" value="Archaea"/>
</dbReference>
<dbReference type="NCBIfam" id="NF038123">
    <property type="entry name" value="NF038123_dom"/>
    <property type="match status" value="1"/>
</dbReference>
<gene>
    <name evidence="3" type="ORF">SAMN05444342_3387</name>
    <name evidence="2" type="ORF">ZOD2009_13476</name>
</gene>
<feature type="region of interest" description="Disordered" evidence="1">
    <location>
        <begin position="1"/>
        <end position="25"/>
    </location>
</feature>
<accession>E7QV59</accession>
<feature type="region of interest" description="Disordered" evidence="1">
    <location>
        <begin position="66"/>
        <end position="86"/>
    </location>
</feature>
<reference evidence="5" key="3">
    <citation type="submission" date="2016-11" db="EMBL/GenBank/DDBJ databases">
        <authorList>
            <person name="Varghese N."/>
            <person name="Submissions S."/>
        </authorList>
    </citation>
    <scope>NUCLEOTIDE SEQUENCE [LARGE SCALE GENOMIC DNA]</scope>
    <source>
        <strain evidence="5">DX253</strain>
    </source>
</reference>
<dbReference type="RefSeq" id="WP_007980632.1">
    <property type="nucleotide sequence ID" value="NZ_AEMG01000013.1"/>
</dbReference>
<dbReference type="InterPro" id="IPR038678">
    <property type="entry name" value="Spondin_N_sf"/>
</dbReference>
<dbReference type="OrthoDB" id="201781at2157"/>
<dbReference type="EMBL" id="FRAN01000005">
    <property type="protein sequence ID" value="SHL24116.1"/>
    <property type="molecule type" value="Genomic_DNA"/>
</dbReference>
<dbReference type="EMBL" id="AEMG01000013">
    <property type="protein sequence ID" value="EFW91577.1"/>
    <property type="molecule type" value="Genomic_DNA"/>
</dbReference>
<feature type="region of interest" description="Disordered" evidence="1">
    <location>
        <begin position="116"/>
        <end position="155"/>
    </location>
</feature>
<name>E7QV59_HALPU</name>
<dbReference type="Gene3D" id="2.60.40.2130">
    <property type="entry name" value="F-spondin domain"/>
    <property type="match status" value="1"/>
</dbReference>
<dbReference type="STRING" id="797209.GCA_000376445_03795"/>
<dbReference type="Proteomes" id="UP000003751">
    <property type="component" value="Unassembled WGS sequence"/>
</dbReference>
<feature type="compositionally biased region" description="Basic and acidic residues" evidence="1">
    <location>
        <begin position="118"/>
        <end position="127"/>
    </location>
</feature>
<evidence type="ECO:0000313" key="3">
    <source>
        <dbReference type="EMBL" id="SHL24116.1"/>
    </source>
</evidence>
<feature type="region of interest" description="Disordered" evidence="1">
    <location>
        <begin position="211"/>
        <end position="246"/>
    </location>
</feature>
<feature type="compositionally biased region" description="Basic and acidic residues" evidence="1">
    <location>
        <begin position="1"/>
        <end position="15"/>
    </location>
</feature>
<evidence type="ECO:0000313" key="2">
    <source>
        <dbReference type="EMBL" id="EFW91577.1"/>
    </source>
</evidence>
<dbReference type="AlphaFoldDB" id="E7QV59"/>
<evidence type="ECO:0000313" key="4">
    <source>
        <dbReference type="Proteomes" id="UP000003751"/>
    </source>
</evidence>
<sequence>MTRPFERHGSRSAGREHRRRYTRRDLLRTTALGGTAALSGFAGIGVASAQDGGNGETEFTVEIRNVSSNDTLQPPDGERQPVPLSPGVYAVYRGGDPIFTAGKQGGARGLEQLAEDGDPTRLERSLDDQQGVQSDVFDRPEGSDQPGPLEPGQTYRFDFDAQPGERLSFATMFVPSNDLFFAPGGIGIPLFRSGNPISGNVTSQVLLWDAGTERNEQPGTGPNQAPRQSAPNTGPDENAPVQPISRVDDGFRYPAVADVIRVTVASRNA</sequence>
<reference evidence="3" key="2">
    <citation type="submission" date="2016-11" db="EMBL/GenBank/DDBJ databases">
        <authorList>
            <person name="Jaros S."/>
            <person name="Januszkiewicz K."/>
            <person name="Wedrychowicz H."/>
        </authorList>
    </citation>
    <scope>NUCLEOTIDE SEQUENCE [LARGE SCALE GENOMIC DNA]</scope>
    <source>
        <strain evidence="3">DX253</strain>
    </source>
</reference>
<reference evidence="2 4" key="1">
    <citation type="journal article" date="2014" name="ISME J.">
        <title>Trehalose/2-sulfotrehalose biosynthesis and glycine-betaine uptake are widely spread mechanisms for osmoadaptation in the Halobacteriales.</title>
        <authorList>
            <person name="Youssef N.H."/>
            <person name="Savage-Ashlock K.N."/>
            <person name="McCully A.L."/>
            <person name="Luedtke B."/>
            <person name="Shaw E.I."/>
            <person name="Hoff W.D."/>
            <person name="Elshahed M.S."/>
        </authorList>
    </citation>
    <scope>NUCLEOTIDE SEQUENCE [LARGE SCALE GENOMIC DNA]</scope>
    <source>
        <strain evidence="2 4">DX253</strain>
    </source>
</reference>
<dbReference type="InterPro" id="IPR006311">
    <property type="entry name" value="TAT_signal"/>
</dbReference>
<dbReference type="Proteomes" id="UP000184203">
    <property type="component" value="Unassembled WGS sequence"/>
</dbReference>
<organism evidence="2 4">
    <name type="scientific">Haladaptatus paucihalophilus DX253</name>
    <dbReference type="NCBI Taxonomy" id="797209"/>
    <lineage>
        <taxon>Archaea</taxon>
        <taxon>Methanobacteriati</taxon>
        <taxon>Methanobacteriota</taxon>
        <taxon>Stenosarchaea group</taxon>
        <taxon>Halobacteria</taxon>
        <taxon>Halobacteriales</taxon>
        <taxon>Haladaptataceae</taxon>
        <taxon>Haladaptatus</taxon>
    </lineage>
</organism>
<dbReference type="PROSITE" id="PS51318">
    <property type="entry name" value="TAT"/>
    <property type="match status" value="1"/>
</dbReference>
<feature type="compositionally biased region" description="Polar residues" evidence="1">
    <location>
        <begin position="217"/>
        <end position="232"/>
    </location>
</feature>
<dbReference type="PATRIC" id="fig|797209.4.peg.2652"/>
<dbReference type="InterPro" id="IPR009465">
    <property type="entry name" value="Spondin_N"/>
</dbReference>
<evidence type="ECO:0000256" key="1">
    <source>
        <dbReference type="SAM" id="MobiDB-lite"/>
    </source>
</evidence>
<keyword evidence="5" id="KW-1185">Reference proteome</keyword>
<proteinExistence type="predicted"/>
<evidence type="ECO:0000313" key="5">
    <source>
        <dbReference type="Proteomes" id="UP000184203"/>
    </source>
</evidence>